<sequence>MCQYARFFQLSGRVHQLSHIPEPLIWIGLPSNQPHRGHAQWLDKASDNSK</sequence>
<organism evidence="1 2">
    <name type="scientific">Meloidogyne incognita</name>
    <name type="common">Southern root-knot nematode worm</name>
    <name type="synonym">Oxyuris incognita</name>
    <dbReference type="NCBI Taxonomy" id="6306"/>
    <lineage>
        <taxon>Eukaryota</taxon>
        <taxon>Metazoa</taxon>
        <taxon>Ecdysozoa</taxon>
        <taxon>Nematoda</taxon>
        <taxon>Chromadorea</taxon>
        <taxon>Rhabditida</taxon>
        <taxon>Tylenchina</taxon>
        <taxon>Tylenchomorpha</taxon>
        <taxon>Tylenchoidea</taxon>
        <taxon>Meloidogynidae</taxon>
        <taxon>Meloidogyninae</taxon>
        <taxon>Meloidogyne</taxon>
        <taxon>Meloidogyne incognita group</taxon>
    </lineage>
</organism>
<name>A0A914KV21_MELIC</name>
<dbReference type="WBParaSite" id="Minc3s00126g05374">
    <property type="protein sequence ID" value="Minc3s00126g05374"/>
    <property type="gene ID" value="Minc3s00126g05374"/>
</dbReference>
<evidence type="ECO:0000313" key="1">
    <source>
        <dbReference type="Proteomes" id="UP000887563"/>
    </source>
</evidence>
<evidence type="ECO:0000313" key="2">
    <source>
        <dbReference type="WBParaSite" id="Minc3s00126g05374"/>
    </source>
</evidence>
<dbReference type="AlphaFoldDB" id="A0A914KV21"/>
<keyword evidence="1" id="KW-1185">Reference proteome</keyword>
<reference evidence="2" key="1">
    <citation type="submission" date="2022-11" db="UniProtKB">
        <authorList>
            <consortium name="WormBaseParasite"/>
        </authorList>
    </citation>
    <scope>IDENTIFICATION</scope>
</reference>
<protein>
    <submittedName>
        <fullName evidence="2">Uncharacterized protein</fullName>
    </submittedName>
</protein>
<dbReference type="Proteomes" id="UP000887563">
    <property type="component" value="Unplaced"/>
</dbReference>
<proteinExistence type="predicted"/>
<accession>A0A914KV21</accession>